<dbReference type="GO" id="GO:0009117">
    <property type="term" value="P:nucleotide metabolic process"/>
    <property type="evidence" value="ECO:0007669"/>
    <property type="project" value="UniProtKB-KW"/>
</dbReference>
<dbReference type="SUPFAM" id="SSF52972">
    <property type="entry name" value="ITPase-like"/>
    <property type="match status" value="1"/>
</dbReference>
<evidence type="ECO:0000256" key="3">
    <source>
        <dbReference type="ARBA" id="ARBA00022723"/>
    </source>
</evidence>
<comment type="catalytic activity">
    <reaction evidence="10">
        <text>ITP + H2O = IMP + diphosphate + H(+)</text>
        <dbReference type="Rhea" id="RHEA:29399"/>
        <dbReference type="ChEBI" id="CHEBI:15377"/>
        <dbReference type="ChEBI" id="CHEBI:15378"/>
        <dbReference type="ChEBI" id="CHEBI:33019"/>
        <dbReference type="ChEBI" id="CHEBI:58053"/>
        <dbReference type="ChEBI" id="CHEBI:61402"/>
        <dbReference type="EC" id="3.6.1.66"/>
    </reaction>
</comment>
<dbReference type="InterPro" id="IPR029001">
    <property type="entry name" value="ITPase-like_fam"/>
</dbReference>
<comment type="catalytic activity">
    <reaction evidence="8 10">
        <text>dITP + H2O = dIMP + diphosphate + H(+)</text>
        <dbReference type="Rhea" id="RHEA:28342"/>
        <dbReference type="ChEBI" id="CHEBI:15377"/>
        <dbReference type="ChEBI" id="CHEBI:15378"/>
        <dbReference type="ChEBI" id="CHEBI:33019"/>
        <dbReference type="ChEBI" id="CHEBI:61194"/>
        <dbReference type="ChEBI" id="CHEBI:61382"/>
        <dbReference type="EC" id="3.6.1.66"/>
    </reaction>
</comment>
<feature type="binding site" evidence="10">
    <location>
        <position position="55"/>
    </location>
    <ligand>
        <name>Mg(2+)</name>
        <dbReference type="ChEBI" id="CHEBI:18420"/>
    </ligand>
</feature>
<dbReference type="GO" id="GO:0000166">
    <property type="term" value="F:nucleotide binding"/>
    <property type="evidence" value="ECO:0007669"/>
    <property type="project" value="UniProtKB-KW"/>
</dbReference>
<keyword evidence="13" id="KW-1185">Reference proteome</keyword>
<evidence type="ECO:0000256" key="6">
    <source>
        <dbReference type="ARBA" id="ARBA00022842"/>
    </source>
</evidence>
<evidence type="ECO:0000313" key="12">
    <source>
        <dbReference type="EMBL" id="PVX30208.1"/>
    </source>
</evidence>
<dbReference type="RefSeq" id="WP_116469621.1">
    <property type="nucleotide sequence ID" value="NZ_QENQ01000001.1"/>
</dbReference>
<evidence type="ECO:0000256" key="10">
    <source>
        <dbReference type="HAMAP-Rule" id="MF_01405"/>
    </source>
</evidence>
<evidence type="ECO:0000256" key="2">
    <source>
        <dbReference type="ARBA" id="ARBA00011738"/>
    </source>
</evidence>
<feature type="binding site" evidence="10">
    <location>
        <begin position="23"/>
        <end position="28"/>
    </location>
    <ligand>
        <name>substrate</name>
    </ligand>
</feature>
<evidence type="ECO:0000256" key="5">
    <source>
        <dbReference type="ARBA" id="ARBA00022801"/>
    </source>
</evidence>
<dbReference type="NCBIfam" id="TIGR00042">
    <property type="entry name" value="RdgB/HAM1 family non-canonical purine NTP pyrophosphatase"/>
    <property type="match status" value="1"/>
</dbReference>
<dbReference type="Gene3D" id="3.90.950.10">
    <property type="match status" value="1"/>
</dbReference>
<comment type="caution">
    <text evidence="12">The sequence shown here is derived from an EMBL/GenBank/DDBJ whole genome shotgun (WGS) entry which is preliminary data.</text>
</comment>
<feature type="active site" description="Proton acceptor" evidence="10">
    <location>
        <position position="84"/>
    </location>
</feature>
<dbReference type="PANTHER" id="PTHR11067:SF9">
    <property type="entry name" value="INOSINE TRIPHOSPHATE PYROPHOSPHATASE"/>
    <property type="match status" value="1"/>
</dbReference>
<evidence type="ECO:0000256" key="4">
    <source>
        <dbReference type="ARBA" id="ARBA00022741"/>
    </source>
</evidence>
<keyword evidence="4 10" id="KW-0547">Nucleotide-binding</keyword>
<dbReference type="InterPro" id="IPR002637">
    <property type="entry name" value="RdgB/HAM1"/>
</dbReference>
<dbReference type="EMBL" id="QENQ01000001">
    <property type="protein sequence ID" value="PVX30208.1"/>
    <property type="molecule type" value="Genomic_DNA"/>
</dbReference>
<dbReference type="EC" id="3.6.1.66" evidence="10"/>
<feature type="binding site" evidence="10">
    <location>
        <position position="85"/>
    </location>
    <ligand>
        <name>substrate</name>
    </ligand>
</feature>
<keyword evidence="6 10" id="KW-0460">Magnesium</keyword>
<evidence type="ECO:0000256" key="1">
    <source>
        <dbReference type="ARBA" id="ARBA00008023"/>
    </source>
</evidence>
<evidence type="ECO:0000256" key="8">
    <source>
        <dbReference type="ARBA" id="ARBA00051875"/>
    </source>
</evidence>
<dbReference type="GO" id="GO:0009146">
    <property type="term" value="P:purine nucleoside triphosphate catabolic process"/>
    <property type="evidence" value="ECO:0007669"/>
    <property type="project" value="UniProtKB-UniRule"/>
</dbReference>
<dbReference type="CDD" id="cd00515">
    <property type="entry name" value="HAM1"/>
    <property type="match status" value="1"/>
</dbReference>
<feature type="binding site" evidence="10">
    <location>
        <begin position="210"/>
        <end position="211"/>
    </location>
    <ligand>
        <name>substrate</name>
    </ligand>
</feature>
<evidence type="ECO:0000256" key="9">
    <source>
        <dbReference type="ARBA" id="ARBA00052017"/>
    </source>
</evidence>
<dbReference type="Pfam" id="PF01725">
    <property type="entry name" value="Ham1p_like"/>
    <property type="match status" value="1"/>
</dbReference>
<comment type="catalytic activity">
    <reaction evidence="9 10">
        <text>XTP + H2O = XMP + diphosphate + H(+)</text>
        <dbReference type="Rhea" id="RHEA:28610"/>
        <dbReference type="ChEBI" id="CHEBI:15377"/>
        <dbReference type="ChEBI" id="CHEBI:15378"/>
        <dbReference type="ChEBI" id="CHEBI:33019"/>
        <dbReference type="ChEBI" id="CHEBI:57464"/>
        <dbReference type="ChEBI" id="CHEBI:61314"/>
        <dbReference type="EC" id="3.6.1.66"/>
    </reaction>
</comment>
<evidence type="ECO:0000256" key="7">
    <source>
        <dbReference type="ARBA" id="ARBA00023080"/>
    </source>
</evidence>
<dbReference type="InterPro" id="IPR020922">
    <property type="entry name" value="dITP/XTP_pyrophosphatase"/>
</dbReference>
<feature type="binding site" evidence="10">
    <location>
        <position position="205"/>
    </location>
    <ligand>
        <name>substrate</name>
    </ligand>
</feature>
<dbReference type="GO" id="GO:0036222">
    <property type="term" value="F:XTP diphosphatase activity"/>
    <property type="evidence" value="ECO:0007669"/>
    <property type="project" value="UniProtKB-UniRule"/>
</dbReference>
<dbReference type="HAMAP" id="MF_01405">
    <property type="entry name" value="Non_canon_purine_NTPase"/>
    <property type="match status" value="1"/>
</dbReference>
<comment type="cofactor">
    <cofactor evidence="10">
        <name>Mg(2+)</name>
        <dbReference type="ChEBI" id="CHEBI:18420"/>
    </cofactor>
    <text evidence="10">Binds 1 Mg(2+) ion per subunit.</text>
</comment>
<dbReference type="OrthoDB" id="9807456at2"/>
<reference evidence="12 13" key="1">
    <citation type="submission" date="2018-05" db="EMBL/GenBank/DDBJ databases">
        <title>Description of Sphingomonas pokkalii sp nov, isolated from the rhizosphere of saline tolerant pokkali rice and its draft genome analysis.</title>
        <authorList>
            <person name="Menon R."/>
            <person name="Kumari S."/>
            <person name="Rameshkumar N."/>
        </authorList>
    </citation>
    <scope>NUCLEOTIDE SEQUENCE [LARGE SCALE GENOMIC DNA]</scope>
    <source>
        <strain evidence="12 13">L3B27</strain>
    </source>
</reference>
<sequence>MSGEGDSPQAIRKLTPGRLVIASHNAGKVREIRELLGPYGIEPVSAAELDLPEPEETGTSFVANAELKALQAADLSGLPALADDSGLCVEALGLAPGIYSARWGAAAPGMDGLEPVAPFEGRDFGLAMQRVEDKLAALPPETSRAAHFVCALALAWPDGHVEWFEGRVHGALTWPPRGDKGFGYDPMFVPEGRDETFGEMDPVEKHAMSHRADAFRQLVAAVF</sequence>
<protein>
    <recommendedName>
        <fullName evidence="10">dITP/XTP pyrophosphatase</fullName>
        <ecNumber evidence="10">3.6.1.66</ecNumber>
    </recommendedName>
    <alternativeName>
        <fullName evidence="10">Non-canonical purine NTP pyrophosphatase</fullName>
    </alternativeName>
    <alternativeName>
        <fullName evidence="10">Non-standard purine NTP pyrophosphatase</fullName>
    </alternativeName>
    <alternativeName>
        <fullName evidence="10">Nucleoside-triphosphate diphosphatase</fullName>
    </alternativeName>
    <alternativeName>
        <fullName evidence="10">Nucleoside-triphosphate pyrophosphatase</fullName>
        <shortName evidence="10">NTPase</shortName>
    </alternativeName>
</protein>
<organism evidence="12 13">
    <name type="scientific">Sphingomonas pokkalii</name>
    <dbReference type="NCBI Taxonomy" id="2175090"/>
    <lineage>
        <taxon>Bacteria</taxon>
        <taxon>Pseudomonadati</taxon>
        <taxon>Pseudomonadota</taxon>
        <taxon>Alphaproteobacteria</taxon>
        <taxon>Sphingomonadales</taxon>
        <taxon>Sphingomonadaceae</taxon>
        <taxon>Sphingomonas</taxon>
    </lineage>
</organism>
<evidence type="ECO:0000256" key="11">
    <source>
        <dbReference type="RuleBase" id="RU003781"/>
    </source>
</evidence>
<dbReference type="GO" id="GO:0017111">
    <property type="term" value="F:ribonucleoside triphosphate phosphatase activity"/>
    <property type="evidence" value="ECO:0007669"/>
    <property type="project" value="InterPro"/>
</dbReference>
<dbReference type="GO" id="GO:0036220">
    <property type="term" value="F:ITP diphosphatase activity"/>
    <property type="evidence" value="ECO:0007669"/>
    <property type="project" value="UniProtKB-UniRule"/>
</dbReference>
<feature type="binding site" evidence="10">
    <location>
        <begin position="182"/>
        <end position="185"/>
    </location>
    <ligand>
        <name>substrate</name>
    </ligand>
</feature>
<keyword evidence="3 10" id="KW-0479">Metal-binding</keyword>
<evidence type="ECO:0000313" key="13">
    <source>
        <dbReference type="Proteomes" id="UP000245890"/>
    </source>
</evidence>
<dbReference type="GO" id="GO:0035870">
    <property type="term" value="F:dITP diphosphatase activity"/>
    <property type="evidence" value="ECO:0007669"/>
    <property type="project" value="UniProtKB-UniRule"/>
</dbReference>
<gene>
    <name evidence="12" type="primary">rdgB</name>
    <name evidence="12" type="ORF">DD559_13425</name>
</gene>
<dbReference type="GO" id="GO:0046872">
    <property type="term" value="F:metal ion binding"/>
    <property type="evidence" value="ECO:0007669"/>
    <property type="project" value="UniProtKB-KW"/>
</dbReference>
<comment type="subunit">
    <text evidence="2 10">Homodimer.</text>
</comment>
<dbReference type="GO" id="GO:0005829">
    <property type="term" value="C:cytosol"/>
    <property type="evidence" value="ECO:0007669"/>
    <property type="project" value="TreeGrafter"/>
</dbReference>
<keyword evidence="7 10" id="KW-0546">Nucleotide metabolism</keyword>
<accession>A0A2U0SFR6</accession>
<proteinExistence type="inferred from homology"/>
<dbReference type="PANTHER" id="PTHR11067">
    <property type="entry name" value="INOSINE TRIPHOSPHATE PYROPHOSPHATASE/HAM1 PROTEIN"/>
    <property type="match status" value="1"/>
</dbReference>
<name>A0A2U0SFR6_9SPHN</name>
<comment type="function">
    <text evidence="10">Pyrophosphatase that catalyzes the hydrolysis of nucleoside triphosphates to their monophosphate derivatives, with a high preference for the non-canonical purine nucleotides XTP (xanthosine triphosphate), dITP (deoxyinosine triphosphate) and ITP. Seems to function as a house-cleaning enzyme that removes non-canonical purine nucleotides from the nucleotide pool, thus preventing their incorporation into DNA/RNA and avoiding chromosomal lesions.</text>
</comment>
<feature type="binding site" evidence="10">
    <location>
        <position position="84"/>
    </location>
    <ligand>
        <name>Mg(2+)</name>
        <dbReference type="ChEBI" id="CHEBI:18420"/>
    </ligand>
</feature>
<comment type="similarity">
    <text evidence="1 10 11">Belongs to the HAM1 NTPase family.</text>
</comment>
<keyword evidence="5 10" id="KW-0378">Hydrolase</keyword>
<dbReference type="AlphaFoldDB" id="A0A2U0SFR6"/>
<dbReference type="Proteomes" id="UP000245890">
    <property type="component" value="Unassembled WGS sequence"/>
</dbReference>
<dbReference type="FunFam" id="3.90.950.10:FF:000001">
    <property type="entry name" value="dITP/XTP pyrophosphatase"/>
    <property type="match status" value="1"/>
</dbReference>